<dbReference type="InterPro" id="IPR007140">
    <property type="entry name" value="DUF350"/>
</dbReference>
<organism evidence="8 9">
    <name type="scientific">Sphingobacterium multivorum</name>
    <dbReference type="NCBI Taxonomy" id="28454"/>
    <lineage>
        <taxon>Bacteria</taxon>
        <taxon>Pseudomonadati</taxon>
        <taxon>Bacteroidota</taxon>
        <taxon>Sphingobacteriia</taxon>
        <taxon>Sphingobacteriales</taxon>
        <taxon>Sphingobacteriaceae</taxon>
        <taxon>Sphingobacterium</taxon>
    </lineage>
</organism>
<evidence type="ECO:0000313" key="9">
    <source>
        <dbReference type="Proteomes" id="UP000251241"/>
    </source>
</evidence>
<evidence type="ECO:0000256" key="4">
    <source>
        <dbReference type="ARBA" id="ARBA00022692"/>
    </source>
</evidence>
<feature type="transmembrane region" description="Helical" evidence="7">
    <location>
        <begin position="6"/>
        <end position="29"/>
    </location>
</feature>
<dbReference type="Proteomes" id="UP000251241">
    <property type="component" value="Unassembled WGS sequence"/>
</dbReference>
<gene>
    <name evidence="8" type="ORF">NCTC11343_01729</name>
</gene>
<comment type="similarity">
    <text evidence="2">Belongs to the UPF0719 family.</text>
</comment>
<dbReference type="Pfam" id="PF03994">
    <property type="entry name" value="DUF350"/>
    <property type="match status" value="1"/>
</dbReference>
<dbReference type="GO" id="GO:0005886">
    <property type="term" value="C:plasma membrane"/>
    <property type="evidence" value="ECO:0007669"/>
    <property type="project" value="UniProtKB-SubCell"/>
</dbReference>
<keyword evidence="6 7" id="KW-0472">Membrane</keyword>
<evidence type="ECO:0000256" key="3">
    <source>
        <dbReference type="ARBA" id="ARBA00022475"/>
    </source>
</evidence>
<evidence type="ECO:0000256" key="1">
    <source>
        <dbReference type="ARBA" id="ARBA00004651"/>
    </source>
</evidence>
<dbReference type="AlphaFoldDB" id="A0A2X2IYB5"/>
<evidence type="ECO:0000256" key="5">
    <source>
        <dbReference type="ARBA" id="ARBA00022989"/>
    </source>
</evidence>
<keyword evidence="3" id="KW-1003">Cell membrane</keyword>
<evidence type="ECO:0000256" key="2">
    <source>
        <dbReference type="ARBA" id="ARBA00005779"/>
    </source>
</evidence>
<dbReference type="RefSeq" id="WP_218565319.1">
    <property type="nucleotide sequence ID" value="NZ_UAUU01000006.1"/>
</dbReference>
<accession>A0A2X2IYB5</accession>
<sequence length="92" mass="10816">MNYELFYKGVAASLIYSIVGIAVLLLAYWVIERLTPEKSWEEIVQNKNMALAIVFAAFILDIYNYSCSNTWVREIICPYFFYWQCLSLRLVV</sequence>
<keyword evidence="4 7" id="KW-0812">Transmembrane</keyword>
<proteinExistence type="inferred from homology"/>
<dbReference type="EMBL" id="UAUU01000006">
    <property type="protein sequence ID" value="SPZ85171.1"/>
    <property type="molecule type" value="Genomic_DNA"/>
</dbReference>
<comment type="subcellular location">
    <subcellularLocation>
        <location evidence="1">Cell membrane</location>
        <topology evidence="1">Multi-pass membrane protein</topology>
    </subcellularLocation>
</comment>
<name>A0A2X2IYB5_SPHMU</name>
<evidence type="ECO:0000313" key="8">
    <source>
        <dbReference type="EMBL" id="SPZ85171.1"/>
    </source>
</evidence>
<evidence type="ECO:0000256" key="6">
    <source>
        <dbReference type="ARBA" id="ARBA00023136"/>
    </source>
</evidence>
<reference evidence="8 9" key="1">
    <citation type="submission" date="2018-06" db="EMBL/GenBank/DDBJ databases">
        <authorList>
            <consortium name="Pathogen Informatics"/>
            <person name="Doyle S."/>
        </authorList>
    </citation>
    <scope>NUCLEOTIDE SEQUENCE [LARGE SCALE GENOMIC DNA]</scope>
    <source>
        <strain evidence="8 9">NCTC11343</strain>
    </source>
</reference>
<evidence type="ECO:0000256" key="7">
    <source>
        <dbReference type="SAM" id="Phobius"/>
    </source>
</evidence>
<protein>
    <submittedName>
        <fullName evidence="8">Predicted membrane protein</fullName>
    </submittedName>
</protein>
<feature type="transmembrane region" description="Helical" evidence="7">
    <location>
        <begin position="49"/>
        <end position="66"/>
    </location>
</feature>
<keyword evidence="5 7" id="KW-1133">Transmembrane helix</keyword>